<dbReference type="PANTHER" id="PTHR31286">
    <property type="entry name" value="GLYCINE-RICH CELL WALL STRUCTURAL PROTEIN 1.8-LIKE"/>
    <property type="match status" value="1"/>
</dbReference>
<accession>A0A7J6H400</accession>
<evidence type="ECO:0000256" key="1">
    <source>
        <dbReference type="SAM" id="MobiDB-lite"/>
    </source>
</evidence>
<dbReference type="EMBL" id="JAATIQ010000066">
    <property type="protein sequence ID" value="KAF4389835.1"/>
    <property type="molecule type" value="Genomic_DNA"/>
</dbReference>
<dbReference type="AlphaFoldDB" id="A0A7J6H400"/>
<feature type="region of interest" description="Disordered" evidence="1">
    <location>
        <begin position="251"/>
        <end position="300"/>
    </location>
</feature>
<feature type="region of interest" description="Disordered" evidence="1">
    <location>
        <begin position="326"/>
        <end position="345"/>
    </location>
</feature>
<feature type="region of interest" description="Disordered" evidence="1">
    <location>
        <begin position="352"/>
        <end position="378"/>
    </location>
</feature>
<evidence type="ECO:0000259" key="2">
    <source>
        <dbReference type="Pfam" id="PF14392"/>
    </source>
</evidence>
<comment type="caution">
    <text evidence="3">The sequence shown here is derived from an EMBL/GenBank/DDBJ whole genome shotgun (WGS) entry which is preliminary data.</text>
</comment>
<organism evidence="3 4">
    <name type="scientific">Cannabis sativa</name>
    <name type="common">Hemp</name>
    <name type="synonym">Marijuana</name>
    <dbReference type="NCBI Taxonomy" id="3483"/>
    <lineage>
        <taxon>Eukaryota</taxon>
        <taxon>Viridiplantae</taxon>
        <taxon>Streptophyta</taxon>
        <taxon>Embryophyta</taxon>
        <taxon>Tracheophyta</taxon>
        <taxon>Spermatophyta</taxon>
        <taxon>Magnoliopsida</taxon>
        <taxon>eudicotyledons</taxon>
        <taxon>Gunneridae</taxon>
        <taxon>Pentapetalae</taxon>
        <taxon>rosids</taxon>
        <taxon>fabids</taxon>
        <taxon>Rosales</taxon>
        <taxon>Cannabaceae</taxon>
        <taxon>Cannabis</taxon>
    </lineage>
</organism>
<reference evidence="3 4" key="1">
    <citation type="journal article" date="2020" name="bioRxiv">
        <title>Sequence and annotation of 42 cannabis genomes reveals extensive copy number variation in cannabinoid synthesis and pathogen resistance genes.</title>
        <authorList>
            <person name="Mckernan K.J."/>
            <person name="Helbert Y."/>
            <person name="Kane L.T."/>
            <person name="Ebling H."/>
            <person name="Zhang L."/>
            <person name="Liu B."/>
            <person name="Eaton Z."/>
            <person name="Mclaughlin S."/>
            <person name="Kingan S."/>
            <person name="Baybayan P."/>
            <person name="Concepcion G."/>
            <person name="Jordan M."/>
            <person name="Riva A."/>
            <person name="Barbazuk W."/>
            <person name="Harkins T."/>
        </authorList>
    </citation>
    <scope>NUCLEOTIDE SEQUENCE [LARGE SCALE GENOMIC DNA]</scope>
    <source>
        <strain evidence="4">cv. Jamaican Lion 4</strain>
        <tissue evidence="3">Leaf</tissue>
    </source>
</reference>
<dbReference type="Proteomes" id="UP000583929">
    <property type="component" value="Unassembled WGS sequence"/>
</dbReference>
<feature type="compositionally biased region" description="Polar residues" evidence="1">
    <location>
        <begin position="361"/>
        <end position="376"/>
    </location>
</feature>
<proteinExistence type="predicted"/>
<dbReference type="PANTHER" id="PTHR31286:SF167">
    <property type="entry name" value="OS09G0268800 PROTEIN"/>
    <property type="match status" value="1"/>
</dbReference>
<evidence type="ECO:0000313" key="3">
    <source>
        <dbReference type="EMBL" id="KAF4389835.1"/>
    </source>
</evidence>
<sequence length="467" mass="52838">MMETRIHMLWDSLLIKSKDYATAVLSKQPWFFNGGLLLLEVWPDTGQWKDFKLDQISCWINLKGMFLKMFTQKNLRRLGEMAEEIEDFKWYNDRWMFLNGYVRMRIGFPLNRSLFAGRFIPSDGHQHWVQLKFERLSMLCCGCGRWGHEQKECDKPVVMEKDGNGQLVPKYGSWLKDDDPIPNCFVAFKQSQLANDTEANGLFETGGREESLLRDDRGRGVQRMENNDGSSDDAEAVRELAVGGVLQGERGEKRVLGRGNGLDPVSPSPFNEMDNTRLGRGSERKSDGGGSTEELDRERRYFNKGKQVIGDGGIFNEKSGFVYGQSGHGGGGGGTSKHNGGQRRKISIKNRARNLAKSAPAETSTQSLPQEMQNPATLDVKDDIKIRVDSSSTGHIVAEVAGQGLVKTDFTWCNEHESDSIMERRDRGLCNREWMDQFEGADIQLLDWWESDHRALVVDIPVQDEVV</sequence>
<dbReference type="InterPro" id="IPR040256">
    <property type="entry name" value="At4g02000-like"/>
</dbReference>
<feature type="compositionally biased region" description="Basic and acidic residues" evidence="1">
    <location>
        <begin position="274"/>
        <end position="287"/>
    </location>
</feature>
<gene>
    <name evidence="3" type="ORF">G4B88_024116</name>
</gene>
<evidence type="ECO:0000313" key="4">
    <source>
        <dbReference type="Proteomes" id="UP000583929"/>
    </source>
</evidence>
<dbReference type="Pfam" id="PF14392">
    <property type="entry name" value="zf-CCHC_4"/>
    <property type="match status" value="1"/>
</dbReference>
<name>A0A7J6H400_CANSA</name>
<feature type="region of interest" description="Disordered" evidence="1">
    <location>
        <begin position="206"/>
        <end position="235"/>
    </location>
</feature>
<dbReference type="InterPro" id="IPR025836">
    <property type="entry name" value="Zn_knuckle_CX2CX4HX4C"/>
</dbReference>
<keyword evidence="4" id="KW-1185">Reference proteome</keyword>
<feature type="domain" description="Zinc knuckle CX2CX4HX4C" evidence="2">
    <location>
        <begin position="118"/>
        <end position="155"/>
    </location>
</feature>
<feature type="compositionally biased region" description="Gly residues" evidence="1">
    <location>
        <begin position="326"/>
        <end position="335"/>
    </location>
</feature>
<feature type="compositionally biased region" description="Basic and acidic residues" evidence="1">
    <location>
        <begin position="206"/>
        <end position="219"/>
    </location>
</feature>
<protein>
    <recommendedName>
        <fullName evidence="2">Zinc knuckle CX2CX4HX4C domain-containing protein</fullName>
    </recommendedName>
</protein>